<dbReference type="CDD" id="cd00887">
    <property type="entry name" value="MoeA"/>
    <property type="match status" value="1"/>
</dbReference>
<dbReference type="NCBIfam" id="NF045515">
    <property type="entry name" value="Glp_gephyrin"/>
    <property type="match status" value="1"/>
</dbReference>
<dbReference type="GO" id="GO:0046872">
    <property type="term" value="F:metal ion binding"/>
    <property type="evidence" value="ECO:0007669"/>
    <property type="project" value="UniProtKB-UniRule"/>
</dbReference>
<dbReference type="SMART" id="SM00852">
    <property type="entry name" value="MoCF_biosynth"/>
    <property type="match status" value="1"/>
</dbReference>
<evidence type="ECO:0000256" key="5">
    <source>
        <dbReference type="ARBA" id="ARBA00022505"/>
    </source>
</evidence>
<accession>A0AAC9HVE1</accession>
<evidence type="ECO:0000256" key="3">
    <source>
        <dbReference type="ARBA" id="ARBA00005046"/>
    </source>
</evidence>
<keyword evidence="5 11" id="KW-0500">Molybdenum</keyword>
<dbReference type="PANTHER" id="PTHR10192:SF5">
    <property type="entry name" value="GEPHYRIN"/>
    <property type="match status" value="1"/>
</dbReference>
<evidence type="ECO:0000256" key="11">
    <source>
        <dbReference type="RuleBase" id="RU365090"/>
    </source>
</evidence>
<dbReference type="KEGG" id="ahm:TL08_25425"/>
<dbReference type="SUPFAM" id="SSF63867">
    <property type="entry name" value="MoeA C-terminal domain-like"/>
    <property type="match status" value="1"/>
</dbReference>
<sequence length="433" mass="45229">MWHVISGRMTGVSRQPRVAVELVPVAAHQAEVAALLSRTEIQRLPVEDCLGSALAADVTAPIPLPPFDNSAMDGYAVHCADIAGAGEATPVTLPVVEDIPAGRGDAPALQRGQAHRIMTGALLPAGTEAVIPVEATDGGVDRVEIHAPIEAGKHLRRAGSDVELGELVARAGDRLSAARIGVAAALGIAELPVHRKPRVLVLSTGSELTEPGRPLEAGRIYESNGVMLAAAVREAGGIATRLRIVPDDVEEFRAAVDPYLAEVDLLLTTGGVSAGAYEVVKDALTGQGVEFRKVAMQPGMPQGAGTYRGVPVITLPGNPVSALVSFEVFVRPALLAASGFREVHRPTTSATLDGQALRSPAGKRQFRRGRYHFDTGVVRVLGAQGSHLLSAMAESNCLLEIPESTISVDPGSAVTVWLLDDPQNRSVPGSGRQ</sequence>
<comment type="cofactor">
    <cofactor evidence="1 11">
        <name>Mg(2+)</name>
        <dbReference type="ChEBI" id="CHEBI:18420"/>
    </cofactor>
</comment>
<evidence type="ECO:0000256" key="8">
    <source>
        <dbReference type="ARBA" id="ARBA00022842"/>
    </source>
</evidence>
<keyword evidence="14" id="KW-1185">Reference proteome</keyword>
<dbReference type="Proteomes" id="UP000095210">
    <property type="component" value="Chromosome"/>
</dbReference>
<dbReference type="GO" id="GO:0005829">
    <property type="term" value="C:cytosol"/>
    <property type="evidence" value="ECO:0007669"/>
    <property type="project" value="TreeGrafter"/>
</dbReference>
<reference evidence="14" key="1">
    <citation type="submission" date="2016-03" db="EMBL/GenBank/DDBJ databases">
        <title>Complete genome sequence of the type strain Actinoalloteichus hymeniacidonis DSM 45092.</title>
        <authorList>
            <person name="Schaffert L."/>
            <person name="Albersmeier A."/>
            <person name="Winkler A."/>
            <person name="Kalinowski J."/>
            <person name="Zotchev S."/>
            <person name="Ruckert C."/>
        </authorList>
    </citation>
    <scope>NUCLEOTIDE SEQUENCE [LARGE SCALE GENOMIC DNA]</scope>
    <source>
        <strain evidence="14">HPA177(T) (DSM 45092(T))</strain>
    </source>
</reference>
<dbReference type="InterPro" id="IPR036135">
    <property type="entry name" value="MoeA_linker/N_sf"/>
</dbReference>
<comment type="catalytic activity">
    <reaction evidence="10">
        <text>adenylyl-molybdopterin + molybdate = Mo-molybdopterin + AMP + H(+)</text>
        <dbReference type="Rhea" id="RHEA:35047"/>
        <dbReference type="ChEBI" id="CHEBI:15378"/>
        <dbReference type="ChEBI" id="CHEBI:36264"/>
        <dbReference type="ChEBI" id="CHEBI:62727"/>
        <dbReference type="ChEBI" id="CHEBI:71302"/>
        <dbReference type="ChEBI" id="CHEBI:456215"/>
        <dbReference type="EC" id="2.10.1.1"/>
    </reaction>
</comment>
<dbReference type="InterPro" id="IPR036425">
    <property type="entry name" value="MoaB/Mog-like_dom_sf"/>
</dbReference>
<keyword evidence="9 11" id="KW-0501">Molybdenum cofactor biosynthesis</keyword>
<dbReference type="PANTHER" id="PTHR10192">
    <property type="entry name" value="MOLYBDOPTERIN BIOSYNTHESIS PROTEIN"/>
    <property type="match status" value="1"/>
</dbReference>
<evidence type="ECO:0000313" key="13">
    <source>
        <dbReference type="EMBL" id="AOS65861.1"/>
    </source>
</evidence>
<dbReference type="InterPro" id="IPR005111">
    <property type="entry name" value="MoeA_C_domain_IV"/>
</dbReference>
<dbReference type="Gene3D" id="2.40.340.10">
    <property type="entry name" value="MoeA, C-terminal, domain IV"/>
    <property type="match status" value="1"/>
</dbReference>
<comment type="function">
    <text evidence="2 11">Catalyzes the insertion of molybdate into adenylated molybdopterin with the concomitant release of AMP.</text>
</comment>
<dbReference type="GO" id="GO:0006777">
    <property type="term" value="P:Mo-molybdopterin cofactor biosynthetic process"/>
    <property type="evidence" value="ECO:0007669"/>
    <property type="project" value="UniProtKB-UniRule"/>
</dbReference>
<evidence type="ECO:0000256" key="4">
    <source>
        <dbReference type="ARBA" id="ARBA00010763"/>
    </source>
</evidence>
<dbReference type="Pfam" id="PF03454">
    <property type="entry name" value="MoeA_C"/>
    <property type="match status" value="1"/>
</dbReference>
<dbReference type="GO" id="GO:0061599">
    <property type="term" value="F:molybdopterin molybdotransferase activity"/>
    <property type="evidence" value="ECO:0007669"/>
    <property type="project" value="UniProtKB-UniRule"/>
</dbReference>
<keyword evidence="7 11" id="KW-0479">Metal-binding</keyword>
<dbReference type="EMBL" id="CP014859">
    <property type="protein sequence ID" value="AOS65861.1"/>
    <property type="molecule type" value="Genomic_DNA"/>
</dbReference>
<dbReference type="SUPFAM" id="SSF53218">
    <property type="entry name" value="Molybdenum cofactor biosynthesis proteins"/>
    <property type="match status" value="1"/>
</dbReference>
<dbReference type="AlphaFoldDB" id="A0AAC9HVE1"/>
<dbReference type="SUPFAM" id="SSF63882">
    <property type="entry name" value="MoeA N-terminal region -like"/>
    <property type="match status" value="1"/>
</dbReference>
<evidence type="ECO:0000313" key="14">
    <source>
        <dbReference type="Proteomes" id="UP000095210"/>
    </source>
</evidence>
<dbReference type="Gene3D" id="3.40.980.10">
    <property type="entry name" value="MoaB/Mog-like domain"/>
    <property type="match status" value="1"/>
</dbReference>
<dbReference type="Pfam" id="PF03453">
    <property type="entry name" value="MoeA_N"/>
    <property type="match status" value="1"/>
</dbReference>
<dbReference type="Gene3D" id="3.90.105.10">
    <property type="entry name" value="Molybdopterin biosynthesis moea protein, domain 2"/>
    <property type="match status" value="1"/>
</dbReference>
<evidence type="ECO:0000256" key="10">
    <source>
        <dbReference type="ARBA" id="ARBA00047317"/>
    </source>
</evidence>
<evidence type="ECO:0000256" key="6">
    <source>
        <dbReference type="ARBA" id="ARBA00022679"/>
    </source>
</evidence>
<comment type="pathway">
    <text evidence="3 11">Cofactor biosynthesis; molybdopterin biosynthesis.</text>
</comment>
<evidence type="ECO:0000256" key="7">
    <source>
        <dbReference type="ARBA" id="ARBA00022723"/>
    </source>
</evidence>
<feature type="domain" description="MoaB/Mog" evidence="12">
    <location>
        <begin position="200"/>
        <end position="336"/>
    </location>
</feature>
<dbReference type="NCBIfam" id="TIGR00177">
    <property type="entry name" value="molyb_syn"/>
    <property type="match status" value="1"/>
</dbReference>
<dbReference type="Pfam" id="PF00994">
    <property type="entry name" value="MoCF_biosynth"/>
    <property type="match status" value="1"/>
</dbReference>
<dbReference type="EC" id="2.10.1.1" evidence="11"/>
<dbReference type="InterPro" id="IPR038987">
    <property type="entry name" value="MoeA-like"/>
</dbReference>
<dbReference type="InterPro" id="IPR001453">
    <property type="entry name" value="MoaB/Mog_dom"/>
</dbReference>
<proteinExistence type="inferred from homology"/>
<comment type="similarity">
    <text evidence="4 11">Belongs to the MoeA family.</text>
</comment>
<gene>
    <name evidence="13" type="ORF">TL08_25425</name>
</gene>
<keyword evidence="8 11" id="KW-0460">Magnesium</keyword>
<dbReference type="InterPro" id="IPR005110">
    <property type="entry name" value="MoeA_linker/N"/>
</dbReference>
<evidence type="ECO:0000256" key="9">
    <source>
        <dbReference type="ARBA" id="ARBA00023150"/>
    </source>
</evidence>
<keyword evidence="6 11" id="KW-0808">Transferase</keyword>
<dbReference type="InterPro" id="IPR036688">
    <property type="entry name" value="MoeA_C_domain_IV_sf"/>
</dbReference>
<dbReference type="FunFam" id="3.40.980.10:FF:000004">
    <property type="entry name" value="Molybdopterin molybdenumtransferase"/>
    <property type="match status" value="1"/>
</dbReference>
<evidence type="ECO:0000259" key="12">
    <source>
        <dbReference type="SMART" id="SM00852"/>
    </source>
</evidence>
<evidence type="ECO:0000256" key="1">
    <source>
        <dbReference type="ARBA" id="ARBA00001946"/>
    </source>
</evidence>
<organism evidence="13 14">
    <name type="scientific">Actinoalloteichus hymeniacidonis</name>
    <dbReference type="NCBI Taxonomy" id="340345"/>
    <lineage>
        <taxon>Bacteria</taxon>
        <taxon>Bacillati</taxon>
        <taxon>Actinomycetota</taxon>
        <taxon>Actinomycetes</taxon>
        <taxon>Pseudonocardiales</taxon>
        <taxon>Pseudonocardiaceae</taxon>
        <taxon>Actinoalloteichus</taxon>
    </lineage>
</organism>
<protein>
    <recommendedName>
        <fullName evidence="11">Molybdopterin molybdenumtransferase</fullName>
        <ecNumber evidence="11">2.10.1.1</ecNumber>
    </recommendedName>
</protein>
<evidence type="ECO:0000256" key="2">
    <source>
        <dbReference type="ARBA" id="ARBA00002901"/>
    </source>
</evidence>
<dbReference type="Gene3D" id="2.170.190.11">
    <property type="entry name" value="Molybdopterin biosynthesis moea protein, domain 3"/>
    <property type="match status" value="1"/>
</dbReference>
<name>A0AAC9HVE1_9PSEU</name>